<evidence type="ECO:0000256" key="9">
    <source>
        <dbReference type="ARBA" id="ARBA00023270"/>
    </source>
</evidence>
<dbReference type="PANTHER" id="PTHR10683">
    <property type="entry name" value="TRANSALDOLASE"/>
    <property type="match status" value="1"/>
</dbReference>
<keyword evidence="9 11" id="KW-0704">Schiff base</keyword>
<dbReference type="InterPro" id="IPR018225">
    <property type="entry name" value="Transaldolase_AS"/>
</dbReference>
<dbReference type="AlphaFoldDB" id="A0A2T2WDX8"/>
<reference evidence="12 13" key="1">
    <citation type="journal article" date="2014" name="BMC Genomics">
        <title>Comparison of environmental and isolate Sulfobacillus genomes reveals diverse carbon, sulfur, nitrogen, and hydrogen metabolisms.</title>
        <authorList>
            <person name="Justice N.B."/>
            <person name="Norman A."/>
            <person name="Brown C.T."/>
            <person name="Singh A."/>
            <person name="Thomas B.C."/>
            <person name="Banfield J.F."/>
        </authorList>
    </citation>
    <scope>NUCLEOTIDE SEQUENCE [LARGE SCALE GENOMIC DNA]</scope>
    <source>
        <strain evidence="12">AMDSBA3</strain>
    </source>
</reference>
<dbReference type="GO" id="GO:0004347">
    <property type="term" value="F:glucose-6-phosphate isomerase activity"/>
    <property type="evidence" value="ECO:0007669"/>
    <property type="project" value="InterPro"/>
</dbReference>
<dbReference type="NCBIfam" id="NF007080">
    <property type="entry name" value="PRK09533.1"/>
    <property type="match status" value="1"/>
</dbReference>
<dbReference type="CDD" id="cd00955">
    <property type="entry name" value="Transaldolase_like"/>
    <property type="match status" value="1"/>
</dbReference>
<dbReference type="Pfam" id="PF00342">
    <property type="entry name" value="PGI"/>
    <property type="match status" value="1"/>
</dbReference>
<evidence type="ECO:0000256" key="2">
    <source>
        <dbReference type="ARBA" id="ARBA00004496"/>
    </source>
</evidence>
<keyword evidence="7 11" id="KW-0808">Transferase</keyword>
<comment type="pathway">
    <text evidence="3 11">Carbohydrate degradation; pentose phosphate pathway; D-glyceraldehyde 3-phosphate and beta-D-fructose 6-phosphate from D-ribose 5-phosphate and D-xylulose 5-phosphate (non-oxidative stage): step 2/3.</text>
</comment>
<dbReference type="NCBIfam" id="NF002881">
    <property type="entry name" value="PRK03343.1"/>
    <property type="match status" value="1"/>
</dbReference>
<dbReference type="GO" id="GO:0005737">
    <property type="term" value="C:cytoplasm"/>
    <property type="evidence" value="ECO:0007669"/>
    <property type="project" value="UniProtKB-SubCell"/>
</dbReference>
<dbReference type="EMBL" id="PXYV01000063">
    <property type="protein sequence ID" value="PSR20428.1"/>
    <property type="molecule type" value="Genomic_DNA"/>
</dbReference>
<dbReference type="SUPFAM" id="SSF51569">
    <property type="entry name" value="Aldolase"/>
    <property type="match status" value="1"/>
</dbReference>
<comment type="function">
    <text evidence="1 11">Transaldolase is important for the balance of metabolites in the pentose-phosphate pathway.</text>
</comment>
<protein>
    <recommendedName>
        <fullName evidence="5 11">Transaldolase</fullName>
        <ecNumber evidence="5 11">2.2.1.2</ecNumber>
    </recommendedName>
</protein>
<dbReference type="NCBIfam" id="TIGR00876">
    <property type="entry name" value="tal_mycobact"/>
    <property type="match status" value="1"/>
</dbReference>
<evidence type="ECO:0000256" key="7">
    <source>
        <dbReference type="ARBA" id="ARBA00022679"/>
    </source>
</evidence>
<comment type="caution">
    <text evidence="12">The sequence shown here is derived from an EMBL/GenBank/DDBJ whole genome shotgun (WGS) entry which is preliminary data.</text>
</comment>
<evidence type="ECO:0000256" key="11">
    <source>
        <dbReference type="HAMAP-Rule" id="MF_00493"/>
    </source>
</evidence>
<keyword evidence="6 11" id="KW-0963">Cytoplasm</keyword>
<dbReference type="InterPro" id="IPR001672">
    <property type="entry name" value="G6P_Isomerase"/>
</dbReference>
<dbReference type="GO" id="GO:0006098">
    <property type="term" value="P:pentose-phosphate shunt"/>
    <property type="evidence" value="ECO:0007669"/>
    <property type="project" value="UniProtKB-UniRule"/>
</dbReference>
<keyword evidence="8 11" id="KW-0570">Pentose shunt</keyword>
<dbReference type="GO" id="GO:0097367">
    <property type="term" value="F:carbohydrate derivative binding"/>
    <property type="evidence" value="ECO:0007669"/>
    <property type="project" value="InterPro"/>
</dbReference>
<evidence type="ECO:0000313" key="13">
    <source>
        <dbReference type="Proteomes" id="UP000241848"/>
    </source>
</evidence>
<evidence type="ECO:0000256" key="6">
    <source>
        <dbReference type="ARBA" id="ARBA00022490"/>
    </source>
</evidence>
<evidence type="ECO:0000313" key="12">
    <source>
        <dbReference type="EMBL" id="PSR20428.1"/>
    </source>
</evidence>
<dbReference type="PROSITE" id="PS51463">
    <property type="entry name" value="P_GLUCOSE_ISOMERASE_3"/>
    <property type="match status" value="1"/>
</dbReference>
<evidence type="ECO:0000256" key="1">
    <source>
        <dbReference type="ARBA" id="ARBA00003518"/>
    </source>
</evidence>
<dbReference type="EC" id="2.2.1.2" evidence="5 11"/>
<dbReference type="PROSITE" id="PS01054">
    <property type="entry name" value="TRANSALDOLASE_1"/>
    <property type="match status" value="1"/>
</dbReference>
<dbReference type="UniPathway" id="UPA00115">
    <property type="reaction ID" value="UER00414"/>
</dbReference>
<dbReference type="SUPFAM" id="SSF53697">
    <property type="entry name" value="SIS domain"/>
    <property type="match status" value="1"/>
</dbReference>
<evidence type="ECO:0000256" key="10">
    <source>
        <dbReference type="ARBA" id="ARBA00048810"/>
    </source>
</evidence>
<dbReference type="GO" id="GO:0006094">
    <property type="term" value="P:gluconeogenesis"/>
    <property type="evidence" value="ECO:0007669"/>
    <property type="project" value="InterPro"/>
</dbReference>
<dbReference type="GO" id="GO:0006096">
    <property type="term" value="P:glycolytic process"/>
    <property type="evidence" value="ECO:0007669"/>
    <property type="project" value="InterPro"/>
</dbReference>
<dbReference type="HAMAP" id="MF_00493">
    <property type="entry name" value="Transaldolase_2"/>
    <property type="match status" value="1"/>
</dbReference>
<dbReference type="GO" id="GO:0004801">
    <property type="term" value="F:transaldolase activity"/>
    <property type="evidence" value="ECO:0007669"/>
    <property type="project" value="UniProtKB-UniRule"/>
</dbReference>
<dbReference type="Gene3D" id="3.40.50.10490">
    <property type="entry name" value="Glucose-6-phosphate isomerase like protein, domain 1"/>
    <property type="match status" value="3"/>
</dbReference>
<name>A0A2T2WDX8_9FIRM</name>
<evidence type="ECO:0000256" key="4">
    <source>
        <dbReference type="ARBA" id="ARBA00008426"/>
    </source>
</evidence>
<dbReference type="PROSITE" id="PS00958">
    <property type="entry name" value="TRANSALDOLASE_2"/>
    <property type="match status" value="1"/>
</dbReference>
<sequence length="929" mass="101272">MNAIRAIQGLGQSLWYDNIRRGLIESGELAKLISQGITGITSNPTIFEKAIDGSNDYDQAIAALGDEIHSVDALYDALVLDDIGRGADLLLPVYNQTAGHDGYISIEVPPTLADNTEATVQEAHRLFKALNRPNVMIKVPATEPGIPAIRRLIADGINVNVTLIFSLDVYRAVIEAYLAGLEDRVAQGLSVQRVASVASFFVSRVDTLVDRLIAEKGLDPTLAGKAAIANAKLAYQLFLDAFTSPRFEALRTHGAMKQRPLWASTSTKNPQYPDLLYVEALIGPDTVDTLPPATVDAILDHGKAERSLDQGLYEARQVLDRLESAGIPMKQVTDQLLDEGVKSFHHSFVTLRESLERKRSAKPVPPAQFHLGSDQSVLDNTLQALAKNRAVSRLWDHDANLWSSAPDHQKIIANALGWLDVPEKVLEDKPSLRTFFQQVVLDGFTHAVVLGMGGSSLVSDVLLHSFETGRPGLSLVVLDSTNAFTIQRLTRSLPLDKTLFIVASKSGSTTEPNAFYHYFWDVLVRRGLDPAPRFIAITDPHTSMEAEAKRQNFRHVFLNPADIGGRYSALSWFGMVPAVLHGIDVTKLLNRAIAMKIACQAADASHNPGVQLGAALGGLARAGKDKITFVMPDPVSHLGDWLEQLLAESTGKSGTGLIPIAHEPEQPASKYSHDRVFVVYQWQDQTVPLAEDLVSHGHPVIVLPIDDPYDLGQEFYRWEIATAIAGAVLEIDAFDQPNVQESKDNTKAILGQLDHGRLPSETLSRSGELSWTASPNLLAPSLPDSLKTLLSLVGPSQYIALMAYLDQMPEVDAALTQLRNTLLQMTGHATTLGYGPRFLHSTGQLHKGGPDTGLYIQLAGSKGPHVPVPGDGYDFTTLMQAQALGDFQSLIGHGRSVIRILGPEPAEPWVRMLNEWVLNMMNSNSVEVQ</sequence>
<accession>A0A2T2WDX8</accession>
<evidence type="ECO:0000256" key="3">
    <source>
        <dbReference type="ARBA" id="ARBA00004857"/>
    </source>
</evidence>
<evidence type="ECO:0000256" key="8">
    <source>
        <dbReference type="ARBA" id="ARBA00023126"/>
    </source>
</evidence>
<organism evidence="12 13">
    <name type="scientific">Sulfobacillus acidophilus</name>
    <dbReference type="NCBI Taxonomy" id="53633"/>
    <lineage>
        <taxon>Bacteria</taxon>
        <taxon>Bacillati</taxon>
        <taxon>Bacillota</taxon>
        <taxon>Clostridia</taxon>
        <taxon>Eubacteriales</taxon>
        <taxon>Clostridiales Family XVII. Incertae Sedis</taxon>
        <taxon>Sulfobacillus</taxon>
    </lineage>
</organism>
<dbReference type="InterPro" id="IPR001585">
    <property type="entry name" value="TAL/FSA"/>
</dbReference>
<dbReference type="InterPro" id="IPR046348">
    <property type="entry name" value="SIS_dom_sf"/>
</dbReference>
<dbReference type="Pfam" id="PF00923">
    <property type="entry name" value="TAL_FSA"/>
    <property type="match status" value="1"/>
</dbReference>
<evidence type="ECO:0000256" key="5">
    <source>
        <dbReference type="ARBA" id="ARBA00013151"/>
    </source>
</evidence>
<dbReference type="InterPro" id="IPR004732">
    <property type="entry name" value="Transaldolase_2"/>
</dbReference>
<comment type="subcellular location">
    <subcellularLocation>
        <location evidence="2 11">Cytoplasm</location>
    </subcellularLocation>
</comment>
<dbReference type="Proteomes" id="UP000241848">
    <property type="component" value="Unassembled WGS sequence"/>
</dbReference>
<proteinExistence type="inferred from homology"/>
<comment type="catalytic activity">
    <reaction evidence="10 11">
        <text>D-sedoheptulose 7-phosphate + D-glyceraldehyde 3-phosphate = D-erythrose 4-phosphate + beta-D-fructose 6-phosphate</text>
        <dbReference type="Rhea" id="RHEA:17053"/>
        <dbReference type="ChEBI" id="CHEBI:16897"/>
        <dbReference type="ChEBI" id="CHEBI:57483"/>
        <dbReference type="ChEBI" id="CHEBI:57634"/>
        <dbReference type="ChEBI" id="CHEBI:59776"/>
        <dbReference type="EC" id="2.2.1.2"/>
    </reaction>
</comment>
<gene>
    <name evidence="11 12" type="primary">tal</name>
    <name evidence="12" type="ORF">C7B45_14970</name>
</gene>
<dbReference type="PANTHER" id="PTHR10683:SF31">
    <property type="entry name" value="TRANSALDOLASE"/>
    <property type="match status" value="1"/>
</dbReference>
<dbReference type="InterPro" id="IPR013785">
    <property type="entry name" value="Aldolase_TIM"/>
</dbReference>
<dbReference type="Gene3D" id="3.20.20.70">
    <property type="entry name" value="Aldolase class I"/>
    <property type="match status" value="1"/>
</dbReference>
<comment type="similarity">
    <text evidence="4 11">Belongs to the transaldolase family. Type 2 subfamily.</text>
</comment>
<feature type="active site" description="Schiff-base intermediate with substrate" evidence="11">
    <location>
        <position position="138"/>
    </location>
</feature>